<sequence length="59" mass="6923">MTKEEVIEAMNTLPEKFDLDALVERLIYVEKVEEGFAAIERGESKTHEEVKELVKSWRK</sequence>
<protein>
    <recommendedName>
        <fullName evidence="3">Addiction module component</fullName>
    </recommendedName>
</protein>
<dbReference type="RefSeq" id="WP_188560759.1">
    <property type="nucleotide sequence ID" value="NZ_BAABDI010000019.1"/>
</dbReference>
<proteinExistence type="predicted"/>
<evidence type="ECO:0008006" key="3">
    <source>
        <dbReference type="Google" id="ProtNLM"/>
    </source>
</evidence>
<gene>
    <name evidence="1" type="ORF">GCM10022407_27140</name>
</gene>
<name>A0ABP7QD01_9BACT</name>
<reference evidence="2" key="1">
    <citation type="journal article" date="2019" name="Int. J. Syst. Evol. Microbiol.">
        <title>The Global Catalogue of Microorganisms (GCM) 10K type strain sequencing project: providing services to taxonomists for standard genome sequencing and annotation.</title>
        <authorList>
            <consortium name="The Broad Institute Genomics Platform"/>
            <consortium name="The Broad Institute Genome Sequencing Center for Infectious Disease"/>
            <person name="Wu L."/>
            <person name="Ma J."/>
        </authorList>
    </citation>
    <scope>NUCLEOTIDE SEQUENCE [LARGE SCALE GENOMIC DNA]</scope>
    <source>
        <strain evidence="2">JCM 17217</strain>
    </source>
</reference>
<dbReference type="EMBL" id="BAABDI010000019">
    <property type="protein sequence ID" value="GAA3980479.1"/>
    <property type="molecule type" value="Genomic_DNA"/>
</dbReference>
<evidence type="ECO:0000313" key="1">
    <source>
        <dbReference type="EMBL" id="GAA3980479.1"/>
    </source>
</evidence>
<accession>A0ABP7QD01</accession>
<keyword evidence="2" id="KW-1185">Reference proteome</keyword>
<organism evidence="1 2">
    <name type="scientific">Hymenobacter antarcticus</name>
    <dbReference type="NCBI Taxonomy" id="486270"/>
    <lineage>
        <taxon>Bacteria</taxon>
        <taxon>Pseudomonadati</taxon>
        <taxon>Bacteroidota</taxon>
        <taxon>Cytophagia</taxon>
        <taxon>Cytophagales</taxon>
        <taxon>Hymenobacteraceae</taxon>
        <taxon>Hymenobacter</taxon>
    </lineage>
</organism>
<evidence type="ECO:0000313" key="2">
    <source>
        <dbReference type="Proteomes" id="UP001501556"/>
    </source>
</evidence>
<dbReference type="Proteomes" id="UP001501556">
    <property type="component" value="Unassembled WGS sequence"/>
</dbReference>
<comment type="caution">
    <text evidence="1">The sequence shown here is derived from an EMBL/GenBank/DDBJ whole genome shotgun (WGS) entry which is preliminary data.</text>
</comment>